<evidence type="ECO:0000313" key="3">
    <source>
        <dbReference type="EMBL" id="GIM69432.1"/>
    </source>
</evidence>
<dbReference type="SMART" id="SM00530">
    <property type="entry name" value="HTH_XRE"/>
    <property type="match status" value="1"/>
</dbReference>
<dbReference type="AlphaFoldDB" id="A0A919SCU5"/>
<dbReference type="Proteomes" id="UP000681340">
    <property type="component" value="Unassembled WGS sequence"/>
</dbReference>
<feature type="compositionally biased region" description="Low complexity" evidence="1">
    <location>
        <begin position="139"/>
        <end position="160"/>
    </location>
</feature>
<feature type="region of interest" description="Disordered" evidence="1">
    <location>
        <begin position="132"/>
        <end position="160"/>
    </location>
</feature>
<evidence type="ECO:0000256" key="1">
    <source>
        <dbReference type="SAM" id="MobiDB-lite"/>
    </source>
</evidence>
<evidence type="ECO:0000259" key="2">
    <source>
        <dbReference type="SMART" id="SM00530"/>
    </source>
</evidence>
<accession>A0A919SCU5</accession>
<protein>
    <recommendedName>
        <fullName evidence="2">HTH cro/C1-type domain-containing protein</fullName>
    </recommendedName>
</protein>
<gene>
    <name evidence="3" type="ORF">Aau02nite_35990</name>
</gene>
<organism evidence="3 4">
    <name type="scientific">Actinoplanes auranticolor</name>
    <dbReference type="NCBI Taxonomy" id="47988"/>
    <lineage>
        <taxon>Bacteria</taxon>
        <taxon>Bacillati</taxon>
        <taxon>Actinomycetota</taxon>
        <taxon>Actinomycetes</taxon>
        <taxon>Micromonosporales</taxon>
        <taxon>Micromonosporaceae</taxon>
        <taxon>Actinoplanes</taxon>
    </lineage>
</organism>
<feature type="domain" description="HTH cro/C1-type" evidence="2">
    <location>
        <begin position="50"/>
        <end position="113"/>
    </location>
</feature>
<dbReference type="InterPro" id="IPR010982">
    <property type="entry name" value="Lambda_DNA-bd_dom_sf"/>
</dbReference>
<evidence type="ECO:0000313" key="4">
    <source>
        <dbReference type="Proteomes" id="UP000681340"/>
    </source>
</evidence>
<dbReference type="CDD" id="cd00093">
    <property type="entry name" value="HTH_XRE"/>
    <property type="match status" value="1"/>
</dbReference>
<name>A0A919SCU5_9ACTN</name>
<comment type="caution">
    <text evidence="3">The sequence shown here is derived from an EMBL/GenBank/DDBJ whole genome shotgun (WGS) entry which is preliminary data.</text>
</comment>
<sequence>MTGAVQQPGEPNEGRHRADFATFRRPSSEALALEHEAARMRAKLMDPETALRELAERLTFAHVNAGKPSLAVLSEAVHYSKGTLSKVFAGKMLPSWPLVEGLAAELGVPTQTVVREWFHLWTAANTLRRKPGAVRERAAAGPAPGATATGATASTQPAATGPGYTCRACGSWVVDPALHTEWHRQAGEVGRGGPASGTIGGWSAQARGIGLNPLGS</sequence>
<proteinExistence type="predicted"/>
<dbReference type="InterPro" id="IPR001387">
    <property type="entry name" value="Cro/C1-type_HTH"/>
</dbReference>
<dbReference type="EMBL" id="BOQL01000027">
    <property type="protein sequence ID" value="GIM69432.1"/>
    <property type="molecule type" value="Genomic_DNA"/>
</dbReference>
<keyword evidence="4" id="KW-1185">Reference proteome</keyword>
<reference evidence="3" key="1">
    <citation type="submission" date="2021-03" db="EMBL/GenBank/DDBJ databases">
        <title>Whole genome shotgun sequence of Actinoplanes auranticolor NBRC 12245.</title>
        <authorList>
            <person name="Komaki H."/>
            <person name="Tamura T."/>
        </authorList>
    </citation>
    <scope>NUCLEOTIDE SEQUENCE</scope>
    <source>
        <strain evidence="3">NBRC 12245</strain>
    </source>
</reference>
<dbReference type="SUPFAM" id="SSF47413">
    <property type="entry name" value="lambda repressor-like DNA-binding domains"/>
    <property type="match status" value="1"/>
</dbReference>
<dbReference type="GO" id="GO:0003677">
    <property type="term" value="F:DNA binding"/>
    <property type="evidence" value="ECO:0007669"/>
    <property type="project" value="InterPro"/>
</dbReference>